<evidence type="ECO:0008006" key="4">
    <source>
        <dbReference type="Google" id="ProtNLM"/>
    </source>
</evidence>
<proteinExistence type="predicted"/>
<dbReference type="EMBL" id="NRRV01000011">
    <property type="protein sequence ID" value="MBK1630404.1"/>
    <property type="molecule type" value="Genomic_DNA"/>
</dbReference>
<dbReference type="Proteomes" id="UP000748752">
    <property type="component" value="Unassembled WGS sequence"/>
</dbReference>
<feature type="signal peptide" evidence="1">
    <location>
        <begin position="1"/>
        <end position="21"/>
    </location>
</feature>
<evidence type="ECO:0000313" key="2">
    <source>
        <dbReference type="EMBL" id="MBK1630404.1"/>
    </source>
</evidence>
<comment type="caution">
    <text evidence="2">The sequence shown here is derived from an EMBL/GenBank/DDBJ whole genome shotgun (WGS) entry which is preliminary data.</text>
</comment>
<feature type="chain" id="PRO_5046581533" description="FAD/FMN-containing dehydrogenase" evidence="1">
    <location>
        <begin position="22"/>
        <end position="168"/>
    </location>
</feature>
<sequence>MLGLVLSLSVFLGLGVAAIGAAEPDPSVEPVGVGQALPELGLTDQHERPGPIEAGTRLVLFAPDRESSELAHGVLEATGGETLEQAGVRYVADISAMPGLVTRMFALPKMRDYSYSMLLGREAADTAMLPRRDGELTLIGLEAGSVTDLSYVGTEAELRAALAPYLSP</sequence>
<evidence type="ECO:0000256" key="1">
    <source>
        <dbReference type="SAM" id="SignalP"/>
    </source>
</evidence>
<gene>
    <name evidence="2" type="ORF">CKO31_06510</name>
</gene>
<keyword evidence="3" id="KW-1185">Reference proteome</keyword>
<protein>
    <recommendedName>
        <fullName evidence="4">FAD/FMN-containing dehydrogenase</fullName>
    </recommendedName>
</protein>
<evidence type="ECO:0000313" key="3">
    <source>
        <dbReference type="Proteomes" id="UP000748752"/>
    </source>
</evidence>
<reference evidence="2 3" key="1">
    <citation type="journal article" date="2020" name="Microorganisms">
        <title>Osmotic Adaptation and Compatible Solute Biosynthesis of Phototrophic Bacteria as Revealed from Genome Analyses.</title>
        <authorList>
            <person name="Imhoff J.F."/>
            <person name="Rahn T."/>
            <person name="Kunzel S."/>
            <person name="Keller A."/>
            <person name="Neulinger S.C."/>
        </authorList>
    </citation>
    <scope>NUCLEOTIDE SEQUENCE [LARGE SCALE GENOMIC DNA]</scope>
    <source>
        <strain evidence="2 3">DSM 6210</strain>
    </source>
</reference>
<organism evidence="2 3">
    <name type="scientific">Thiohalocapsa halophila</name>
    <dbReference type="NCBI Taxonomy" id="69359"/>
    <lineage>
        <taxon>Bacteria</taxon>
        <taxon>Pseudomonadati</taxon>
        <taxon>Pseudomonadota</taxon>
        <taxon>Gammaproteobacteria</taxon>
        <taxon>Chromatiales</taxon>
        <taxon>Chromatiaceae</taxon>
        <taxon>Thiohalocapsa</taxon>
    </lineage>
</organism>
<dbReference type="RefSeq" id="WP_200235214.1">
    <property type="nucleotide sequence ID" value="NZ_NRRV01000011.1"/>
</dbReference>
<accession>A0ABS1CET0</accession>
<keyword evidence="1" id="KW-0732">Signal</keyword>
<name>A0ABS1CET0_9GAMM</name>